<evidence type="ECO:0000313" key="2">
    <source>
        <dbReference type="EMBL" id="MFG3818701.1"/>
    </source>
</evidence>
<feature type="region of interest" description="Disordered" evidence="1">
    <location>
        <begin position="136"/>
        <end position="155"/>
    </location>
</feature>
<evidence type="ECO:0000313" key="3">
    <source>
        <dbReference type="Proteomes" id="UP001604335"/>
    </source>
</evidence>
<dbReference type="Gene3D" id="3.40.50.410">
    <property type="entry name" value="von Willebrand factor, type A domain"/>
    <property type="match status" value="1"/>
</dbReference>
<sequence length="401" mass="42312">MPQVTSFVFHTLNPDGSVYGRGCFAYEGPPDGVDIQYNFGTSAGGTANKMLSFWYSDPVTGTLDISALINFNWTNGWQGAHYRFDFNLWNHPYNSHGMTAGQAQPNRLGPISGHRGNGDVSTQKRLQWPTLAPATMTGQGGSAAPVPAPAPVPTPSPTEVLTIPKVDLVVVIDSSVSMKDEATALSEAVGAAIEAAKTSCPSDLRVTYLGIEGVFKGTRFDRTVRNYLTETAKVSESVLKGRKVGTVAGGGAQEDGARAIEDVSLNFDWRSGASRAIFFLGDESLEGGNENAKQDQADIEAANRAIATAKQTKVKVHTYLGTSGVKASVKKEIEGEYARVAKETGGQGFTSQDALSGFTGLLQKVICGSKTVIPAPAPTPTPTPAPAAQPFCCCQAFVEGK</sequence>
<keyword evidence="3" id="KW-1185">Reference proteome</keyword>
<accession>A0ABW7CFR2</accession>
<evidence type="ECO:0000256" key="1">
    <source>
        <dbReference type="SAM" id="MobiDB-lite"/>
    </source>
</evidence>
<organism evidence="2 3">
    <name type="scientific">Limnothrix redekei LRLZ20PSL1</name>
    <dbReference type="NCBI Taxonomy" id="3112953"/>
    <lineage>
        <taxon>Bacteria</taxon>
        <taxon>Bacillati</taxon>
        <taxon>Cyanobacteriota</taxon>
        <taxon>Cyanophyceae</taxon>
        <taxon>Pseudanabaenales</taxon>
        <taxon>Pseudanabaenaceae</taxon>
        <taxon>Limnothrix</taxon>
    </lineage>
</organism>
<comment type="caution">
    <text evidence="2">The sequence shown here is derived from an EMBL/GenBank/DDBJ whole genome shotgun (WGS) entry which is preliminary data.</text>
</comment>
<name>A0ABW7CFR2_9CYAN</name>
<dbReference type="EMBL" id="JAZAQF010000078">
    <property type="protein sequence ID" value="MFG3818701.1"/>
    <property type="molecule type" value="Genomic_DNA"/>
</dbReference>
<proteinExistence type="predicted"/>
<dbReference type="RefSeq" id="WP_393014179.1">
    <property type="nucleotide sequence ID" value="NZ_JAZAQF010000078.1"/>
</dbReference>
<dbReference type="InterPro" id="IPR036465">
    <property type="entry name" value="vWFA_dom_sf"/>
</dbReference>
<gene>
    <name evidence="2" type="ORF">VPK24_13720</name>
</gene>
<evidence type="ECO:0008006" key="4">
    <source>
        <dbReference type="Google" id="ProtNLM"/>
    </source>
</evidence>
<dbReference type="SUPFAM" id="SSF53300">
    <property type="entry name" value="vWA-like"/>
    <property type="match status" value="1"/>
</dbReference>
<reference evidence="3" key="1">
    <citation type="journal article" date="2024" name="Algal Res.">
        <title>Biochemical, toxicological and genomic investigation of a high-biomass producing Limnothrix strain isolated from Italian shallow drinking water reservoir.</title>
        <authorList>
            <person name="Simonazzi M."/>
            <person name="Shishido T.K."/>
            <person name="Delbaje E."/>
            <person name="Wahlsten M."/>
            <person name="Fewer D.P."/>
            <person name="Sivonen K."/>
            <person name="Pezzolesi L."/>
            <person name="Pistocchi R."/>
        </authorList>
    </citation>
    <scope>NUCLEOTIDE SEQUENCE [LARGE SCALE GENOMIC DNA]</scope>
    <source>
        <strain evidence="3">LRLZ20PSL1</strain>
    </source>
</reference>
<dbReference type="Proteomes" id="UP001604335">
    <property type="component" value="Unassembled WGS sequence"/>
</dbReference>
<protein>
    <recommendedName>
        <fullName evidence="4">VWFA domain-containing protein</fullName>
    </recommendedName>
</protein>
<feature type="compositionally biased region" description="Pro residues" evidence="1">
    <location>
        <begin position="146"/>
        <end position="155"/>
    </location>
</feature>